<dbReference type="STRING" id="1302685.SAMN05444408_101101"/>
<dbReference type="AlphaFoldDB" id="A0A1M4SXZ6"/>
<dbReference type="EMBL" id="FQVO01000001">
    <property type="protein sequence ID" value="SHE37045.1"/>
    <property type="molecule type" value="Genomic_DNA"/>
</dbReference>
<feature type="transmembrane region" description="Helical" evidence="1">
    <location>
        <begin position="27"/>
        <end position="49"/>
    </location>
</feature>
<gene>
    <name evidence="2" type="ORF">SAMN05444408_101101</name>
</gene>
<dbReference type="Proteomes" id="UP000184236">
    <property type="component" value="Unassembled WGS sequence"/>
</dbReference>
<reference evidence="3" key="1">
    <citation type="submission" date="2016-11" db="EMBL/GenBank/DDBJ databases">
        <authorList>
            <person name="Varghese N."/>
            <person name="Submissions S."/>
        </authorList>
    </citation>
    <scope>NUCLEOTIDE SEQUENCE [LARGE SCALE GENOMIC DNA]</scope>
    <source>
        <strain evidence="3">DSM 26898</strain>
    </source>
</reference>
<keyword evidence="1" id="KW-1133">Transmembrane helix</keyword>
<evidence type="ECO:0000256" key="1">
    <source>
        <dbReference type="SAM" id="Phobius"/>
    </source>
</evidence>
<name>A0A1M4SXZ6_9FLAO</name>
<accession>A0A1M4SXZ6</accession>
<evidence type="ECO:0000313" key="3">
    <source>
        <dbReference type="Proteomes" id="UP000184236"/>
    </source>
</evidence>
<dbReference type="Pfam" id="PF25589">
    <property type="entry name" value="DUF7935"/>
    <property type="match status" value="1"/>
</dbReference>
<organism evidence="2 3">
    <name type="scientific">Chryseobacterium takakiae</name>
    <dbReference type="NCBI Taxonomy" id="1302685"/>
    <lineage>
        <taxon>Bacteria</taxon>
        <taxon>Pseudomonadati</taxon>
        <taxon>Bacteroidota</taxon>
        <taxon>Flavobacteriia</taxon>
        <taxon>Flavobacteriales</taxon>
        <taxon>Weeksellaceae</taxon>
        <taxon>Chryseobacterium group</taxon>
        <taxon>Chryseobacterium</taxon>
    </lineage>
</organism>
<proteinExistence type="predicted"/>
<dbReference type="InterPro" id="IPR057695">
    <property type="entry name" value="DUF7935"/>
</dbReference>
<keyword evidence="3" id="KW-1185">Reference proteome</keyword>
<evidence type="ECO:0000313" key="2">
    <source>
        <dbReference type="EMBL" id="SHE37045.1"/>
    </source>
</evidence>
<protein>
    <submittedName>
        <fullName evidence="2">Uncharacterized protein</fullName>
    </submittedName>
</protein>
<keyword evidence="1" id="KW-0812">Transmembrane</keyword>
<keyword evidence="1" id="KW-0472">Membrane</keyword>
<sequence length="187" mass="21772">MIFTVNSENITNFATSIMASFSGYLPYAFALIIAIPFLVLLRQFVFTYIRLKEQEIKLLTVKSNTGNKAQSYERMTLFMERIKPSNLIQRFDKDLAVHEFIFLTEKTINEEFDYNSSQQLYITKNSWKNIVDSKNAIIELLHKTYSEISGNATLDEFKTVFIMNFINGEDYISATIEDLKREILIIT</sequence>